<evidence type="ECO:0000256" key="2">
    <source>
        <dbReference type="ARBA" id="ARBA00004922"/>
    </source>
</evidence>
<keyword evidence="6" id="KW-0808">Transferase</keyword>
<keyword evidence="15" id="KW-1185">Reference proteome</keyword>
<evidence type="ECO:0000256" key="6">
    <source>
        <dbReference type="ARBA" id="ARBA00022679"/>
    </source>
</evidence>
<sequence>MVKFKSRQLYLVTGFITGFVCAFMLILNIDDVHIDISSRSDYASSAAAHRIQRDLAADIRVLCMVLTCPENLELNAQHVHATWGQRCNKLIFASSENYEPLGVVKVVEPDAGSYKDLWNKTREGFRYVWQEYGDQYDWFVKADDDTYIIMENMRRMLSVYDPAMPLYFGYQMKRYNVVFVIDA</sequence>
<dbReference type="GO" id="GO:0016020">
    <property type="term" value="C:membrane"/>
    <property type="evidence" value="ECO:0007669"/>
    <property type="project" value="UniProtKB-SubCell"/>
</dbReference>
<comment type="pathway">
    <text evidence="2">Protein modification; protein glycosylation.</text>
</comment>
<dbReference type="Gene3D" id="3.90.550.50">
    <property type="match status" value="1"/>
</dbReference>
<proteinExistence type="inferred from homology"/>
<keyword evidence="5" id="KW-0328">Glycosyltransferase</keyword>
<dbReference type="OMA" id="INETWLP"/>
<protein>
    <recommendedName>
        <fullName evidence="4">N-acetylgalactosaminide beta-1,3-galactosyltransferase</fullName>
        <ecNumber evidence="4">2.4.1.122</ecNumber>
    </recommendedName>
</protein>
<evidence type="ECO:0000256" key="4">
    <source>
        <dbReference type="ARBA" id="ARBA00012557"/>
    </source>
</evidence>
<comment type="similarity">
    <text evidence="3">Belongs to the glycosyltransferase 31 family. Beta3-Gal-T subfamily.</text>
</comment>
<dbReference type="GO" id="GO:0000166">
    <property type="term" value="F:nucleotide binding"/>
    <property type="evidence" value="ECO:0007669"/>
    <property type="project" value="UniProtKB-KW"/>
</dbReference>
<evidence type="ECO:0000313" key="14">
    <source>
        <dbReference type="EMBL" id="TDG41649.1"/>
    </source>
</evidence>
<dbReference type="Proteomes" id="UP000295192">
    <property type="component" value="Unassembled WGS sequence"/>
</dbReference>
<dbReference type="PANTHER" id="PTHR23033">
    <property type="entry name" value="BETA1,3-GALACTOSYLTRANSFERASE"/>
    <property type="match status" value="1"/>
</dbReference>
<evidence type="ECO:0000256" key="7">
    <source>
        <dbReference type="ARBA" id="ARBA00022692"/>
    </source>
</evidence>
<dbReference type="InterPro" id="IPR003378">
    <property type="entry name" value="Fringe-like_glycosylTrfase"/>
</dbReference>
<organism evidence="14 15">
    <name type="scientific">Drosophila navojoa</name>
    <name type="common">Fruit fly</name>
    <dbReference type="NCBI Taxonomy" id="7232"/>
    <lineage>
        <taxon>Eukaryota</taxon>
        <taxon>Metazoa</taxon>
        <taxon>Ecdysozoa</taxon>
        <taxon>Arthropoda</taxon>
        <taxon>Hexapoda</taxon>
        <taxon>Insecta</taxon>
        <taxon>Pterygota</taxon>
        <taxon>Neoptera</taxon>
        <taxon>Endopterygota</taxon>
        <taxon>Diptera</taxon>
        <taxon>Brachycera</taxon>
        <taxon>Muscomorpha</taxon>
        <taxon>Ephydroidea</taxon>
        <taxon>Drosophilidae</taxon>
        <taxon>Drosophila</taxon>
    </lineage>
</organism>
<accession>A0A484AYI0</accession>
<dbReference type="InterPro" id="IPR026050">
    <property type="entry name" value="C1GALT1/C1GALT1_chp1"/>
</dbReference>
<dbReference type="EMBL" id="LSRL02000323">
    <property type="protein sequence ID" value="TDG41649.1"/>
    <property type="molecule type" value="Genomic_DNA"/>
</dbReference>
<dbReference type="PANTHER" id="PTHR23033:SF14">
    <property type="entry name" value="GLYCOPROTEIN-N-ACETYLGALACTOSAMINE 3-BETA-GALACTOSYLTRANSFERASE 1-RELATED"/>
    <property type="match status" value="1"/>
</dbReference>
<evidence type="ECO:0000313" key="15">
    <source>
        <dbReference type="Proteomes" id="UP000295192"/>
    </source>
</evidence>
<dbReference type="EC" id="2.4.1.122" evidence="4"/>
<comment type="subcellular location">
    <subcellularLocation>
        <location evidence="1">Membrane</location>
        <topology evidence="1">Single-pass type II membrane protein</topology>
    </subcellularLocation>
</comment>
<keyword evidence="10 12" id="KW-1133">Transmembrane helix</keyword>
<reference evidence="14 15" key="1">
    <citation type="journal article" date="2019" name="J. Hered.">
        <title>An Improved Genome Assembly for Drosophila navojoa, the Basal Species in the mojavensis Cluster.</title>
        <authorList>
            <person name="Vanderlinde T."/>
            <person name="Dupim E.G."/>
            <person name="Nazario-Yepiz N.O."/>
            <person name="Carvalho A.B."/>
        </authorList>
    </citation>
    <scope>NUCLEOTIDE SEQUENCE [LARGE SCALE GENOMIC DNA]</scope>
    <source>
        <strain evidence="14">Navoj_Jal97</strain>
        <tissue evidence="14">Whole organism</tissue>
    </source>
</reference>
<feature type="domain" description="Fringe-like glycosyltransferase" evidence="13">
    <location>
        <begin position="134"/>
        <end position="171"/>
    </location>
</feature>
<evidence type="ECO:0000256" key="3">
    <source>
        <dbReference type="ARBA" id="ARBA00006462"/>
    </source>
</evidence>
<feature type="transmembrane region" description="Helical" evidence="12">
    <location>
        <begin position="9"/>
        <end position="29"/>
    </location>
</feature>
<dbReference type="OrthoDB" id="414175at2759"/>
<dbReference type="AlphaFoldDB" id="A0A484AYI0"/>
<evidence type="ECO:0000256" key="5">
    <source>
        <dbReference type="ARBA" id="ARBA00022676"/>
    </source>
</evidence>
<keyword evidence="9" id="KW-0735">Signal-anchor</keyword>
<keyword evidence="8" id="KW-0547">Nucleotide-binding</keyword>
<gene>
    <name evidence="14" type="ORF">AWZ03_011929</name>
</gene>
<evidence type="ECO:0000256" key="12">
    <source>
        <dbReference type="SAM" id="Phobius"/>
    </source>
</evidence>
<keyword evidence="7 12" id="KW-0812">Transmembrane</keyword>
<evidence type="ECO:0000259" key="13">
    <source>
        <dbReference type="Pfam" id="PF02434"/>
    </source>
</evidence>
<evidence type="ECO:0000256" key="11">
    <source>
        <dbReference type="ARBA" id="ARBA00023136"/>
    </source>
</evidence>
<dbReference type="STRING" id="7232.A0A484AYI0"/>
<dbReference type="Pfam" id="PF02434">
    <property type="entry name" value="Fringe"/>
    <property type="match status" value="1"/>
</dbReference>
<evidence type="ECO:0000256" key="9">
    <source>
        <dbReference type="ARBA" id="ARBA00022968"/>
    </source>
</evidence>
<evidence type="ECO:0000256" key="8">
    <source>
        <dbReference type="ARBA" id="ARBA00022741"/>
    </source>
</evidence>
<comment type="caution">
    <text evidence="14">The sequence shown here is derived from an EMBL/GenBank/DDBJ whole genome shotgun (WGS) entry which is preliminary data.</text>
</comment>
<name>A0A484AYI0_DRONA</name>
<keyword evidence="11 12" id="KW-0472">Membrane</keyword>
<dbReference type="GO" id="GO:0016263">
    <property type="term" value="F:glycoprotein-N-acetylgalactosamine 3-beta-galactosyltransferase activity"/>
    <property type="evidence" value="ECO:0007669"/>
    <property type="project" value="UniProtKB-EC"/>
</dbReference>
<evidence type="ECO:0000256" key="1">
    <source>
        <dbReference type="ARBA" id="ARBA00004606"/>
    </source>
</evidence>
<evidence type="ECO:0000256" key="10">
    <source>
        <dbReference type="ARBA" id="ARBA00022989"/>
    </source>
</evidence>